<dbReference type="Proteomes" id="UP001143480">
    <property type="component" value="Unassembled WGS sequence"/>
</dbReference>
<reference evidence="1" key="2">
    <citation type="submission" date="2023-01" db="EMBL/GenBank/DDBJ databases">
        <authorList>
            <person name="Sun Q."/>
            <person name="Evtushenko L."/>
        </authorList>
    </citation>
    <scope>NUCLEOTIDE SEQUENCE</scope>
    <source>
        <strain evidence="1">VKM Ac-1321</strain>
    </source>
</reference>
<organism evidence="1 2">
    <name type="scientific">Dactylosporangium matsuzakiense</name>
    <dbReference type="NCBI Taxonomy" id="53360"/>
    <lineage>
        <taxon>Bacteria</taxon>
        <taxon>Bacillati</taxon>
        <taxon>Actinomycetota</taxon>
        <taxon>Actinomycetes</taxon>
        <taxon>Micromonosporales</taxon>
        <taxon>Micromonosporaceae</taxon>
        <taxon>Dactylosporangium</taxon>
    </lineage>
</organism>
<proteinExistence type="predicted"/>
<protein>
    <submittedName>
        <fullName evidence="1">Uncharacterized protein</fullName>
    </submittedName>
</protein>
<dbReference type="EMBL" id="BSFP01000128">
    <property type="protein sequence ID" value="GLL08141.1"/>
    <property type="molecule type" value="Genomic_DNA"/>
</dbReference>
<evidence type="ECO:0000313" key="1">
    <source>
        <dbReference type="EMBL" id="GLL08141.1"/>
    </source>
</evidence>
<evidence type="ECO:0000313" key="2">
    <source>
        <dbReference type="Proteomes" id="UP001143480"/>
    </source>
</evidence>
<comment type="caution">
    <text evidence="1">The sequence shown here is derived from an EMBL/GenBank/DDBJ whole genome shotgun (WGS) entry which is preliminary data.</text>
</comment>
<keyword evidence="2" id="KW-1185">Reference proteome</keyword>
<name>A0A9W6NT86_9ACTN</name>
<gene>
    <name evidence="1" type="ORF">GCM10017581_099010</name>
</gene>
<accession>A0A9W6NT86</accession>
<sequence length="78" mass="7735">MACPACVSRGAVADDISAGAATETTGAGRGRCRLRAAEMGGGVRLPAEVGDVFDDVVEAHRSPRRAVALLVGGAGKGL</sequence>
<dbReference type="AlphaFoldDB" id="A0A9W6NT86"/>
<reference evidence="1" key="1">
    <citation type="journal article" date="2014" name="Int. J. Syst. Evol. Microbiol.">
        <title>Complete genome sequence of Corynebacterium casei LMG S-19264T (=DSM 44701T), isolated from a smear-ripened cheese.</title>
        <authorList>
            <consortium name="US DOE Joint Genome Institute (JGI-PGF)"/>
            <person name="Walter F."/>
            <person name="Albersmeier A."/>
            <person name="Kalinowski J."/>
            <person name="Ruckert C."/>
        </authorList>
    </citation>
    <scope>NUCLEOTIDE SEQUENCE</scope>
    <source>
        <strain evidence="1">VKM Ac-1321</strain>
    </source>
</reference>